<proteinExistence type="predicted"/>
<feature type="transmembrane region" description="Helical" evidence="1">
    <location>
        <begin position="97"/>
        <end position="115"/>
    </location>
</feature>
<evidence type="ECO:0000313" key="2">
    <source>
        <dbReference type="EMBL" id="ACI18101.1"/>
    </source>
</evidence>
<accession>B5Y6S9</accession>
<dbReference type="RefSeq" id="WP_012544751.1">
    <property type="nucleotide sequence ID" value="NC_011295.1"/>
</dbReference>
<dbReference type="KEGG" id="cpo:COPRO5265_0105"/>
<dbReference type="AlphaFoldDB" id="B5Y6S9"/>
<dbReference type="EMBL" id="CP001145">
    <property type="protein sequence ID" value="ACI18101.1"/>
    <property type="molecule type" value="Genomic_DNA"/>
</dbReference>
<keyword evidence="1" id="KW-0812">Transmembrane</keyword>
<dbReference type="HOGENOM" id="CLU_2022799_0_0_9"/>
<dbReference type="OrthoDB" id="9982372at2"/>
<dbReference type="Proteomes" id="UP000001732">
    <property type="component" value="Chromosome"/>
</dbReference>
<name>B5Y6S9_COPPD</name>
<reference evidence="2 3" key="2">
    <citation type="journal article" date="2014" name="Genome Announc.">
        <title>Complete Genome Sequence of Coprothermobacter proteolyticus DSM 5265.</title>
        <authorList>
            <person name="Alexiev A."/>
            <person name="Coil D.A."/>
            <person name="Badger J.H."/>
            <person name="Enticknap J."/>
            <person name="Ward N."/>
            <person name="Robb F.T."/>
            <person name="Eisen J.A."/>
        </authorList>
    </citation>
    <scope>NUCLEOTIDE SEQUENCE [LARGE SCALE GENOMIC DNA]</scope>
    <source>
        <strain evidence="3">ATCC 35245 / DSM 5265 / OCM 4 / BT</strain>
    </source>
</reference>
<evidence type="ECO:0000256" key="1">
    <source>
        <dbReference type="SAM" id="Phobius"/>
    </source>
</evidence>
<organism evidence="2 3">
    <name type="scientific">Coprothermobacter proteolyticus (strain ATCC 35245 / DSM 5265 / OCM 4 / BT)</name>
    <dbReference type="NCBI Taxonomy" id="309798"/>
    <lineage>
        <taxon>Bacteria</taxon>
        <taxon>Pseudomonadati</taxon>
        <taxon>Coprothermobacterota</taxon>
        <taxon>Coprothermobacteria</taxon>
        <taxon>Coprothermobacterales</taxon>
        <taxon>Coprothermobacteraceae</taxon>
        <taxon>Coprothermobacter</taxon>
    </lineage>
</organism>
<keyword evidence="3" id="KW-1185">Reference proteome</keyword>
<evidence type="ECO:0000313" key="3">
    <source>
        <dbReference type="Proteomes" id="UP000001732"/>
    </source>
</evidence>
<feature type="transmembrane region" description="Helical" evidence="1">
    <location>
        <begin position="9"/>
        <end position="34"/>
    </location>
</feature>
<sequence length="122" mass="14443">MEQITVKQAYFYTVSFILLMMMLYSLNGLVWQVIGIVAPPPLILGQWDYEDAKGQLLWEKYGVTENTTVAPQEVQAFVKEQREKNRQFQIYSWYQGAARNVISLVVCFPVFWYHWKVARRLE</sequence>
<dbReference type="STRING" id="309798.COPRO5265_0105"/>
<protein>
    <recommendedName>
        <fullName evidence="4">DUF5671 domain-containing protein</fullName>
    </recommendedName>
</protein>
<keyword evidence="1" id="KW-0472">Membrane</keyword>
<evidence type="ECO:0008006" key="4">
    <source>
        <dbReference type="Google" id="ProtNLM"/>
    </source>
</evidence>
<reference evidence="3" key="1">
    <citation type="submission" date="2008-08" db="EMBL/GenBank/DDBJ databases">
        <title>The complete genome sequence of Coprothermobacter proteolyticus strain ATCC 5245 / DSM 5265 / BT.</title>
        <authorList>
            <person name="Dodson R.J."/>
            <person name="Durkin A.S."/>
            <person name="Wu M."/>
            <person name="Eisen J."/>
            <person name="Sutton G."/>
        </authorList>
    </citation>
    <scope>NUCLEOTIDE SEQUENCE [LARGE SCALE GENOMIC DNA]</scope>
    <source>
        <strain evidence="3">ATCC 35245 / DSM 5265 / OCM 4 / BT</strain>
    </source>
</reference>
<keyword evidence="1" id="KW-1133">Transmembrane helix</keyword>
<gene>
    <name evidence="2" type="ordered locus">COPRO5265_0105</name>
</gene>